<name>A0ACC1JFD2_9FUNG</name>
<protein>
    <submittedName>
        <fullName evidence="1">Transcription-associated protein 1</fullName>
    </submittedName>
</protein>
<feature type="non-terminal residue" evidence="1">
    <location>
        <position position="1515"/>
    </location>
</feature>
<sequence length="1515" mass="169883">MSPNINDSVRLEMVRLSSALIRNAAGVVTDSRKDIIKFGWQFIRDDDILIKYASYVLVTQFIVAFQTPVKIVSQAYTSLLKAHHVENRVLVRQALDILMPVLPERLSNLPQDQSDLPSWARWAKRVLFEQSVSVAHTTHIYQLIAAHPTMFYPYRMQFATSLVGILQKMCLTHSATTETRTLALDIMDLFLKWHAMQEKESKPSSSSSSVSPAAAVVVDTASAPDAQDGAETAVQRSNGTANGTPPAPDLLMTEARRETIVGLLLRMLCLVFDFALKSTLGPRALELLSSYLDTSKWPPMHLRLTFFERSISQIEQQGMNHQLVLHILTVLSTVTKHMQPGWFEEYYSSLVTIVRKCISVENTQVQRIIATLLRQLYEQAADNERLGSSNIVADLRALVESLIMENLQSNTNLFGTLMILHATGKYIGEQFYSYIPTLMKFVQKYTKEHNNHSGTAAAATVQTGPSGLSVQTSASSVTGVGSATSTASPSKLATTESEIVATLLADKSLTLTVEGLVRGEKSLDTLLMLVLLLKDYISRLGDQRRSFLTYIIQLIERSSDPCLLHVVLAVVREWVLDPQEVFPTIKEKAMLMSSMMSFVHGSVSANDNTSRTNARAAVAAAAAAASSNYLAKPAAGAALDANGNVDMFSLLERKYLSLVLEVYNDPRFTRSEMTMRLEQAFLSGMQSEDSEMRHRFLDTFDANMPPSLPVRLNYLLETQNWESVSSTFWLQQCLPLLFASTHQQASLRPFVMRRIAGDKTSIAADHDQASKRMDVDTDSHMDVDMDGDATADAVRTTHTNGSGEVEDMDMDTADNVASHSPVANGTSRHDAPSAATTNSPFSVGSIVRPLTRMVLLDTQFACNVWVKLFPLVWHNLSSKDQHDLTSGIIRLLAKPYHQAQTASRPNVIQAILDACCMCTPMPRLPPQLLRYLGQTYGAWYSSLAILEHKILDRTEIESAIFDRAMGVELGAFDALTELYTTLSASHYFYGAWKRHGQYRESHIALAYEQLDDWANAQASYEQAQTRARAGVLPFSESEYCLWESRWVETTRRLQSWDMLLDLGAHESLPEIELDAGWRQWSWPERQPQIRQLIKATPAEFVGSARAKFYETYLSLIKNGGERAKTTDFQRMCKDGIRLCLQQWNELPPVGTPAHINILHMFQLMVELGDASSIYLSLATTKAENLEVKSTDLKSVLQTWRERLPNNSDPINIWSDLVTWRQHIFKAINDVYVPFIPQQGGAANEEPETPKAGNKKGGNKADAKGNRKNDAAKEDTPKSATPANSTLTSFAYRGYHEMAWIINRFAHVARLHGLIDVCISSLTRIYTLPNIEIQEAFLKLREQAKCYYDREEELQSGLDVISNTNLMYFQQYQKAEFFTLKGQFLTKLGKLEDANHAFAMGIQVDLASAKAWGAWGRHNDYRFNMNLSDTTQAVNAISCYMQAAGLSKRPRVRRYLARTLWLLGQDDEAGNVCTAFDNYKSEMPTWYWIAFIPQLLVGLDTKYSRQSLQILLRIAK</sequence>
<organism evidence="1 2">
    <name type="scientific">Linderina macrospora</name>
    <dbReference type="NCBI Taxonomy" id="4868"/>
    <lineage>
        <taxon>Eukaryota</taxon>
        <taxon>Fungi</taxon>
        <taxon>Fungi incertae sedis</taxon>
        <taxon>Zoopagomycota</taxon>
        <taxon>Kickxellomycotina</taxon>
        <taxon>Kickxellomycetes</taxon>
        <taxon>Kickxellales</taxon>
        <taxon>Kickxellaceae</taxon>
        <taxon>Linderina</taxon>
    </lineage>
</organism>
<comment type="caution">
    <text evidence="1">The sequence shown here is derived from an EMBL/GenBank/DDBJ whole genome shotgun (WGS) entry which is preliminary data.</text>
</comment>
<dbReference type="EMBL" id="JANBPW010000362">
    <property type="protein sequence ID" value="KAJ1949787.1"/>
    <property type="molecule type" value="Genomic_DNA"/>
</dbReference>
<reference evidence="1" key="1">
    <citation type="submission" date="2022-07" db="EMBL/GenBank/DDBJ databases">
        <title>Phylogenomic reconstructions and comparative analyses of Kickxellomycotina fungi.</title>
        <authorList>
            <person name="Reynolds N.K."/>
            <person name="Stajich J.E."/>
            <person name="Barry K."/>
            <person name="Grigoriev I.V."/>
            <person name="Crous P."/>
            <person name="Smith M.E."/>
        </authorList>
    </citation>
    <scope>NUCLEOTIDE SEQUENCE</scope>
    <source>
        <strain evidence="1">NRRL 5244</strain>
    </source>
</reference>
<proteinExistence type="predicted"/>
<evidence type="ECO:0000313" key="1">
    <source>
        <dbReference type="EMBL" id="KAJ1949787.1"/>
    </source>
</evidence>
<evidence type="ECO:0000313" key="2">
    <source>
        <dbReference type="Proteomes" id="UP001150603"/>
    </source>
</evidence>
<dbReference type="Proteomes" id="UP001150603">
    <property type="component" value="Unassembled WGS sequence"/>
</dbReference>
<accession>A0ACC1JFD2</accession>
<keyword evidence="2" id="KW-1185">Reference proteome</keyword>
<gene>
    <name evidence="1" type="primary">TRA1_1</name>
    <name evidence="1" type="ORF">FBU59_000991</name>
</gene>